<dbReference type="InterPro" id="IPR036259">
    <property type="entry name" value="MFS_trans_sf"/>
</dbReference>
<dbReference type="InterPro" id="IPR020846">
    <property type="entry name" value="MFS_dom"/>
</dbReference>
<dbReference type="NCBIfam" id="TIGR00710">
    <property type="entry name" value="efflux_Bcr_CflA"/>
    <property type="match status" value="1"/>
</dbReference>
<evidence type="ECO:0000256" key="8">
    <source>
        <dbReference type="RuleBase" id="RU365088"/>
    </source>
</evidence>
<feature type="transmembrane region" description="Helical" evidence="8">
    <location>
        <begin position="378"/>
        <end position="398"/>
    </location>
</feature>
<dbReference type="RefSeq" id="WP_035086965.1">
    <property type="nucleotide sequence ID" value="NZ_JQGC01000030.1"/>
</dbReference>
<evidence type="ECO:0000256" key="3">
    <source>
        <dbReference type="ARBA" id="ARBA00022448"/>
    </source>
</evidence>
<name>A0A087LX36_9HYPH</name>
<evidence type="ECO:0000256" key="7">
    <source>
        <dbReference type="ARBA" id="ARBA00023136"/>
    </source>
</evidence>
<keyword evidence="4" id="KW-1003">Cell membrane</keyword>
<evidence type="ECO:0000256" key="2">
    <source>
        <dbReference type="ARBA" id="ARBA00006236"/>
    </source>
</evidence>
<dbReference type="PROSITE" id="PS50850">
    <property type="entry name" value="MFS"/>
    <property type="match status" value="1"/>
</dbReference>
<sequence>MTDQTSTVSPAMSGRRTAIIGGLMVATGPLSLTLYAPALPSLVTDLGTNDAGGKLTLTVYFAAFALAQLICGPLSDRFGRRATGIAFFAIYVLGGLVATFAPSLEVLLLGRVLQGFGVSAGVALSRAMVRDLFVGREAIGILTLINLVLTVAPAVAPTLGSVIMLVGTWHVMFMVMAGFGLAIIALLGFSARETLPEDRRIPLKPSTIIGNYGRLLRAPAFLLPAGTLAAAFGGFYASAALLPFVLIDQIGLTPFQFAMAMLIQTGSFITGNIVAARLSKHLDGWQLVAIGLVLIALAGLGYAMGPRLWPNEVMAVMIPVGFWMLSLACLSPSATAAAMSGFGEIAGSAGALTGFFQMGGGFLASLAGTIFFPEARTALVTLMPGLAALAIVLAVTDLRRVRKA</sequence>
<dbReference type="Pfam" id="PF07690">
    <property type="entry name" value="MFS_1"/>
    <property type="match status" value="1"/>
</dbReference>
<dbReference type="CDD" id="cd17320">
    <property type="entry name" value="MFS_MdfA_MDR_like"/>
    <property type="match status" value="1"/>
</dbReference>
<keyword evidence="5 8" id="KW-0812">Transmembrane</keyword>
<comment type="caution">
    <text evidence="10">The sequence shown here is derived from an EMBL/GenBank/DDBJ whole genome shotgun (WGS) entry which is preliminary data.</text>
</comment>
<dbReference type="PANTHER" id="PTHR23502">
    <property type="entry name" value="MAJOR FACILITATOR SUPERFAMILY"/>
    <property type="match status" value="1"/>
</dbReference>
<dbReference type="AlphaFoldDB" id="A0A087LX36"/>
<feature type="transmembrane region" description="Helical" evidence="8">
    <location>
        <begin position="82"/>
        <end position="102"/>
    </location>
</feature>
<dbReference type="STRING" id="46914.JP75_22695"/>
<evidence type="ECO:0000256" key="1">
    <source>
        <dbReference type="ARBA" id="ARBA00004651"/>
    </source>
</evidence>
<accession>A0A087LX36</accession>
<evidence type="ECO:0000313" key="11">
    <source>
        <dbReference type="Proteomes" id="UP000028981"/>
    </source>
</evidence>
<feature type="transmembrane region" description="Helical" evidence="8">
    <location>
        <begin position="171"/>
        <end position="191"/>
    </location>
</feature>
<keyword evidence="3 8" id="KW-0813">Transport</keyword>
<dbReference type="Proteomes" id="UP000028981">
    <property type="component" value="Unassembled WGS sequence"/>
</dbReference>
<gene>
    <name evidence="10" type="ORF">JP75_22695</name>
</gene>
<feature type="transmembrane region" description="Helical" evidence="8">
    <location>
        <begin position="287"/>
        <end position="304"/>
    </location>
</feature>
<dbReference type="SUPFAM" id="SSF103473">
    <property type="entry name" value="MFS general substrate transporter"/>
    <property type="match status" value="1"/>
</dbReference>
<dbReference type="GO" id="GO:1990961">
    <property type="term" value="P:xenobiotic detoxification by transmembrane export across the plasma membrane"/>
    <property type="evidence" value="ECO:0007669"/>
    <property type="project" value="InterPro"/>
</dbReference>
<comment type="similarity">
    <text evidence="2 8">Belongs to the major facilitator superfamily. Bcr/CmlA family.</text>
</comment>
<dbReference type="Gene3D" id="1.20.1720.10">
    <property type="entry name" value="Multidrug resistance protein D"/>
    <property type="match status" value="1"/>
</dbReference>
<evidence type="ECO:0000259" key="9">
    <source>
        <dbReference type="PROSITE" id="PS50850"/>
    </source>
</evidence>
<dbReference type="OrthoDB" id="9800416at2"/>
<feature type="transmembrane region" description="Helical" evidence="8">
    <location>
        <begin position="257"/>
        <end position="275"/>
    </location>
</feature>
<dbReference type="InterPro" id="IPR011701">
    <property type="entry name" value="MFS"/>
</dbReference>
<reference evidence="10 11" key="1">
    <citation type="submission" date="2014-08" db="EMBL/GenBank/DDBJ databases">
        <authorList>
            <person name="Hassan Y.I."/>
            <person name="Lepp D."/>
            <person name="Zhou T."/>
        </authorList>
    </citation>
    <scope>NUCLEOTIDE SEQUENCE [LARGE SCALE GENOMIC DNA]</scope>
    <source>
        <strain evidence="10 11">IFO13584</strain>
    </source>
</reference>
<evidence type="ECO:0000313" key="10">
    <source>
        <dbReference type="EMBL" id="KFL29189.1"/>
    </source>
</evidence>
<dbReference type="GO" id="GO:0005886">
    <property type="term" value="C:plasma membrane"/>
    <property type="evidence" value="ECO:0007669"/>
    <property type="project" value="UniProtKB-SubCell"/>
</dbReference>
<evidence type="ECO:0000256" key="4">
    <source>
        <dbReference type="ARBA" id="ARBA00022475"/>
    </source>
</evidence>
<dbReference type="InterPro" id="IPR004812">
    <property type="entry name" value="Efflux_drug-R_Bcr/CmlA"/>
</dbReference>
<keyword evidence="11" id="KW-1185">Reference proteome</keyword>
<dbReference type="EMBL" id="JQGC01000030">
    <property type="protein sequence ID" value="KFL29189.1"/>
    <property type="molecule type" value="Genomic_DNA"/>
</dbReference>
<feature type="transmembrane region" description="Helical" evidence="8">
    <location>
        <begin position="141"/>
        <end position="165"/>
    </location>
</feature>
<feature type="transmembrane region" description="Helical" evidence="8">
    <location>
        <begin position="57"/>
        <end position="75"/>
    </location>
</feature>
<evidence type="ECO:0000256" key="5">
    <source>
        <dbReference type="ARBA" id="ARBA00022692"/>
    </source>
</evidence>
<feature type="transmembrane region" description="Helical" evidence="8">
    <location>
        <begin position="18"/>
        <end position="37"/>
    </location>
</feature>
<feature type="transmembrane region" description="Helical" evidence="8">
    <location>
        <begin position="351"/>
        <end position="372"/>
    </location>
</feature>
<feature type="transmembrane region" description="Helical" evidence="8">
    <location>
        <begin position="316"/>
        <end position="339"/>
    </location>
</feature>
<proteinExistence type="inferred from homology"/>
<dbReference type="GO" id="GO:0042910">
    <property type="term" value="F:xenobiotic transmembrane transporter activity"/>
    <property type="evidence" value="ECO:0007669"/>
    <property type="project" value="InterPro"/>
</dbReference>
<organism evidence="10 11">
    <name type="scientific">Devosia riboflavina</name>
    <dbReference type="NCBI Taxonomy" id="46914"/>
    <lineage>
        <taxon>Bacteria</taxon>
        <taxon>Pseudomonadati</taxon>
        <taxon>Pseudomonadota</taxon>
        <taxon>Alphaproteobacteria</taxon>
        <taxon>Hyphomicrobiales</taxon>
        <taxon>Devosiaceae</taxon>
        <taxon>Devosia</taxon>
    </lineage>
</organism>
<feature type="transmembrane region" description="Helical" evidence="8">
    <location>
        <begin position="221"/>
        <end position="245"/>
    </location>
</feature>
<keyword evidence="6 8" id="KW-1133">Transmembrane helix</keyword>
<protein>
    <recommendedName>
        <fullName evidence="8">Bcr/CflA family efflux transporter</fullName>
    </recommendedName>
</protein>
<keyword evidence="7 8" id="KW-0472">Membrane</keyword>
<feature type="domain" description="Major facilitator superfamily (MFS) profile" evidence="9">
    <location>
        <begin position="17"/>
        <end position="402"/>
    </location>
</feature>
<feature type="transmembrane region" description="Helical" evidence="8">
    <location>
        <begin position="108"/>
        <end position="129"/>
    </location>
</feature>
<comment type="subcellular location">
    <subcellularLocation>
        <location evidence="8">Cell inner membrane</location>
        <topology evidence="8">Multi-pass membrane protein</topology>
    </subcellularLocation>
    <subcellularLocation>
        <location evidence="1">Cell membrane</location>
        <topology evidence="1">Multi-pass membrane protein</topology>
    </subcellularLocation>
</comment>
<dbReference type="PANTHER" id="PTHR23502:SF132">
    <property type="entry name" value="POLYAMINE TRANSPORTER 2-RELATED"/>
    <property type="match status" value="1"/>
</dbReference>
<evidence type="ECO:0000256" key="6">
    <source>
        <dbReference type="ARBA" id="ARBA00022989"/>
    </source>
</evidence>
<keyword evidence="8" id="KW-0997">Cell inner membrane</keyword>